<feature type="transmembrane region" description="Helical" evidence="7">
    <location>
        <begin position="300"/>
        <end position="321"/>
    </location>
</feature>
<dbReference type="GO" id="GO:0022857">
    <property type="term" value="F:transmembrane transporter activity"/>
    <property type="evidence" value="ECO:0007669"/>
    <property type="project" value="InterPro"/>
</dbReference>
<dbReference type="CDD" id="cd17325">
    <property type="entry name" value="MFS_MdtG_SLC18_like"/>
    <property type="match status" value="1"/>
</dbReference>
<keyword evidence="10" id="KW-1185">Reference proteome</keyword>
<dbReference type="GO" id="GO:0005886">
    <property type="term" value="C:plasma membrane"/>
    <property type="evidence" value="ECO:0007669"/>
    <property type="project" value="UniProtKB-SubCell"/>
</dbReference>
<dbReference type="InterPro" id="IPR050171">
    <property type="entry name" value="MFS_Transporters"/>
</dbReference>
<keyword evidence="2" id="KW-0813">Transport</keyword>
<evidence type="ECO:0000256" key="2">
    <source>
        <dbReference type="ARBA" id="ARBA00022448"/>
    </source>
</evidence>
<feature type="transmembrane region" description="Helical" evidence="7">
    <location>
        <begin position="42"/>
        <end position="67"/>
    </location>
</feature>
<feature type="transmembrane region" description="Helical" evidence="7">
    <location>
        <begin position="74"/>
        <end position="93"/>
    </location>
</feature>
<dbReference type="PROSITE" id="PS50850">
    <property type="entry name" value="MFS"/>
    <property type="match status" value="1"/>
</dbReference>
<sequence length="402" mass="41043">MRDPIPREIWVLVGAAFVIAIGFGIVSPVLPAYARSFDVGVAAASVIVSAFAFFRLVFAPAGGLLVGRFGERPIYLAGLLVVAASSFATAFAQSYGQLLLFRGLGGVGSTMFTISAMALLVRLAPLRARGRVSSAYGSAFLIGGMVGPVLGGLLAGWGMRAPFIVYGVALVLAAGVVAVGLGGARLRPAPDRSERPTMALAEAWRSPVYRAVLVSGAANGWTNFGVRMAVLPLLAIAVLDQTWVAGAVLAVGAVGTAATLQVSGRLTDRLGRRPLVLVGLITMGVSMALLGQALRPGLSTTAGLAVLFVLSLVSGVGAGMVNPAQQAAVADVIGNQRNGGKVLSTFQMSQDGGAIAGPILIGLIADAAGFGWAFGVTGLVCLLGTLLWWRAPEPLTLHAEVD</sequence>
<dbReference type="OrthoDB" id="9793283at2"/>
<feature type="domain" description="Major facilitator superfamily (MFS) profile" evidence="8">
    <location>
        <begin position="8"/>
        <end position="396"/>
    </location>
</feature>
<evidence type="ECO:0000256" key="6">
    <source>
        <dbReference type="ARBA" id="ARBA00023136"/>
    </source>
</evidence>
<dbReference type="InterPro" id="IPR001958">
    <property type="entry name" value="Tet-R_TetA/multi-R_MdtG-like"/>
</dbReference>
<comment type="subcellular location">
    <subcellularLocation>
        <location evidence="1">Cell membrane</location>
        <topology evidence="1">Multi-pass membrane protein</topology>
    </subcellularLocation>
</comment>
<feature type="transmembrane region" description="Helical" evidence="7">
    <location>
        <begin position="9"/>
        <end position="30"/>
    </location>
</feature>
<dbReference type="PANTHER" id="PTHR23517">
    <property type="entry name" value="RESISTANCE PROTEIN MDTM, PUTATIVE-RELATED-RELATED"/>
    <property type="match status" value="1"/>
</dbReference>
<dbReference type="Pfam" id="PF07690">
    <property type="entry name" value="MFS_1"/>
    <property type="match status" value="1"/>
</dbReference>
<accession>A0A345NSX4</accession>
<dbReference type="EMBL" id="CP031229">
    <property type="protein sequence ID" value="AXH98132.1"/>
    <property type="molecule type" value="Genomic_DNA"/>
</dbReference>
<proteinExistence type="predicted"/>
<organism evidence="9 10">
    <name type="scientific">Ornithinimicrobium avium</name>
    <dbReference type="NCBI Taxonomy" id="2283195"/>
    <lineage>
        <taxon>Bacteria</taxon>
        <taxon>Bacillati</taxon>
        <taxon>Actinomycetota</taxon>
        <taxon>Actinomycetes</taxon>
        <taxon>Micrococcales</taxon>
        <taxon>Ornithinimicrobiaceae</taxon>
        <taxon>Ornithinimicrobium</taxon>
    </lineage>
</organism>
<gene>
    <name evidence="9" type="ORF">DV701_13970</name>
</gene>
<feature type="transmembrane region" description="Helical" evidence="7">
    <location>
        <begin position="163"/>
        <end position="186"/>
    </location>
</feature>
<feature type="transmembrane region" description="Helical" evidence="7">
    <location>
        <begin position="135"/>
        <end position="157"/>
    </location>
</feature>
<evidence type="ECO:0000256" key="1">
    <source>
        <dbReference type="ARBA" id="ARBA00004651"/>
    </source>
</evidence>
<feature type="transmembrane region" description="Helical" evidence="7">
    <location>
        <begin position="275"/>
        <end position="294"/>
    </location>
</feature>
<feature type="transmembrane region" description="Helical" evidence="7">
    <location>
        <begin position="370"/>
        <end position="389"/>
    </location>
</feature>
<evidence type="ECO:0000256" key="5">
    <source>
        <dbReference type="ARBA" id="ARBA00022989"/>
    </source>
</evidence>
<dbReference type="InterPro" id="IPR020846">
    <property type="entry name" value="MFS_dom"/>
</dbReference>
<evidence type="ECO:0000313" key="9">
    <source>
        <dbReference type="EMBL" id="AXH98132.1"/>
    </source>
</evidence>
<protein>
    <submittedName>
        <fullName evidence="9">MFS transporter</fullName>
    </submittedName>
</protein>
<evidence type="ECO:0000256" key="3">
    <source>
        <dbReference type="ARBA" id="ARBA00022475"/>
    </source>
</evidence>
<dbReference type="Gene3D" id="1.20.1250.20">
    <property type="entry name" value="MFS general substrate transporter like domains"/>
    <property type="match status" value="2"/>
</dbReference>
<dbReference type="KEGG" id="orn:DV701_13970"/>
<name>A0A345NSX4_9MICO</name>
<feature type="transmembrane region" description="Helical" evidence="7">
    <location>
        <begin position="242"/>
        <end position="263"/>
    </location>
</feature>
<keyword evidence="5 7" id="KW-1133">Transmembrane helix</keyword>
<dbReference type="SUPFAM" id="SSF103473">
    <property type="entry name" value="MFS general substrate transporter"/>
    <property type="match status" value="1"/>
</dbReference>
<reference evidence="9 10" key="1">
    <citation type="submission" date="2018-07" db="EMBL/GenBank/DDBJ databases">
        <title>Complete genome sequencing of Ornithinimicrobium sp. AMA3305.</title>
        <authorList>
            <person name="Bae J.-W."/>
        </authorList>
    </citation>
    <scope>NUCLEOTIDE SEQUENCE [LARGE SCALE GENOMIC DNA]</scope>
    <source>
        <strain evidence="9 10">AMA3305</strain>
    </source>
</reference>
<dbReference type="PRINTS" id="PR01035">
    <property type="entry name" value="TCRTETA"/>
</dbReference>
<keyword evidence="3" id="KW-1003">Cell membrane</keyword>
<evidence type="ECO:0000313" key="10">
    <source>
        <dbReference type="Proteomes" id="UP000253790"/>
    </source>
</evidence>
<evidence type="ECO:0000256" key="4">
    <source>
        <dbReference type="ARBA" id="ARBA00022692"/>
    </source>
</evidence>
<dbReference type="InterPro" id="IPR011701">
    <property type="entry name" value="MFS"/>
</dbReference>
<evidence type="ECO:0000259" key="8">
    <source>
        <dbReference type="PROSITE" id="PS50850"/>
    </source>
</evidence>
<keyword evidence="6 7" id="KW-0472">Membrane</keyword>
<keyword evidence="4 7" id="KW-0812">Transmembrane</keyword>
<feature type="transmembrane region" description="Helical" evidence="7">
    <location>
        <begin position="99"/>
        <end position="123"/>
    </location>
</feature>
<dbReference type="InterPro" id="IPR036259">
    <property type="entry name" value="MFS_trans_sf"/>
</dbReference>
<evidence type="ECO:0000256" key="7">
    <source>
        <dbReference type="SAM" id="Phobius"/>
    </source>
</evidence>
<dbReference type="AlphaFoldDB" id="A0A345NSX4"/>
<dbReference type="Proteomes" id="UP000253790">
    <property type="component" value="Chromosome"/>
</dbReference>